<feature type="compositionally biased region" description="Basic and acidic residues" evidence="1">
    <location>
        <begin position="478"/>
        <end position="493"/>
    </location>
</feature>
<name>A0A934NEQ3_9BACT</name>
<dbReference type="InterPro" id="IPR033186">
    <property type="entry name" value="HerA_C"/>
</dbReference>
<gene>
    <name evidence="3" type="ORF">JF888_13200</name>
</gene>
<evidence type="ECO:0000313" key="3">
    <source>
        <dbReference type="EMBL" id="MBJ7604129.1"/>
    </source>
</evidence>
<sequence>MQRVKEAFVKEVQSGYSLTEPSLVIGSALLDGEPLNDPRIQVALTVLNRHGLVAGATGTGKTKTLQVLAGQLSDAGVPVFVADIKGDLTGLAAPGNASSTKLQERCQQMAWEFKPVGHAVDFLSLTGKLGAQVRATVHSFGPTLFGKVLGLNETQTSILAMVFKYCDDNQLPLLDLPDLRTTLQYLTSDAGKPELAQYGGIAAASVGVLLRALATFEQEGAGVFFGEPEFDVQDLIRTDSSGKGLISLLELSDVLEKPKLFSTFMLWMLAQLWHLLPEIGDPPKPKLVFFFDEAHLLFDGASKALLAEIERTVRLIRSKGVGIYFVTQVPGDVPSSVLAQLGNRVQHALRAFTPQDADALRKAARTFPKSEFYDTEKLLTSLGTGEAAVTVLSPKGVPTPLAATRLIPPDSLMDALDAVTVQRLISVSSLTTKYATAIDPESAHEIITARIQAAQEEAAAAAAQAETEPAVPTAAEQVRMERQAAAERARAERERVAAERQKQRMMETGVRTAGRVITSRAGQDLIRGVFGTLFGGKR</sequence>
<feature type="region of interest" description="Disordered" evidence="1">
    <location>
        <begin position="460"/>
        <end position="493"/>
    </location>
</feature>
<comment type="caution">
    <text evidence="3">The sequence shown here is derived from an EMBL/GenBank/DDBJ whole genome shotgun (WGS) entry which is preliminary data.</text>
</comment>
<evidence type="ECO:0000313" key="4">
    <source>
        <dbReference type="Proteomes" id="UP000620075"/>
    </source>
</evidence>
<accession>A0A934NEQ3</accession>
<reference evidence="3 4" key="1">
    <citation type="submission" date="2020-10" db="EMBL/GenBank/DDBJ databases">
        <title>Ca. Dormibacterota MAGs.</title>
        <authorList>
            <person name="Montgomery K."/>
        </authorList>
    </citation>
    <scope>NUCLEOTIDE SEQUENCE [LARGE SCALE GENOMIC DNA]</scope>
    <source>
        <strain evidence="3">SC8811_S16_3</strain>
    </source>
</reference>
<dbReference type="Pfam" id="PF05872">
    <property type="entry name" value="HerA_C"/>
    <property type="match status" value="1"/>
</dbReference>
<feature type="domain" description="Helicase HerA-like C-terminal" evidence="2">
    <location>
        <begin position="36"/>
        <end position="538"/>
    </location>
</feature>
<dbReference type="InterPro" id="IPR051162">
    <property type="entry name" value="T4SS_component"/>
</dbReference>
<dbReference type="SUPFAM" id="SSF52540">
    <property type="entry name" value="P-loop containing nucleoside triphosphate hydrolases"/>
    <property type="match status" value="1"/>
</dbReference>
<evidence type="ECO:0000259" key="2">
    <source>
        <dbReference type="Pfam" id="PF05872"/>
    </source>
</evidence>
<proteinExistence type="predicted"/>
<dbReference type="EMBL" id="JAEKNQ010000054">
    <property type="protein sequence ID" value="MBJ7604129.1"/>
    <property type="molecule type" value="Genomic_DNA"/>
</dbReference>
<protein>
    <submittedName>
        <fullName evidence="3">DUF853 family protein</fullName>
    </submittedName>
</protein>
<dbReference type="Proteomes" id="UP000620075">
    <property type="component" value="Unassembled WGS sequence"/>
</dbReference>
<dbReference type="PANTHER" id="PTHR30121:SF6">
    <property type="entry name" value="SLR6007 PROTEIN"/>
    <property type="match status" value="1"/>
</dbReference>
<dbReference type="Gene3D" id="3.40.50.300">
    <property type="entry name" value="P-loop containing nucleotide triphosphate hydrolases"/>
    <property type="match status" value="2"/>
</dbReference>
<feature type="compositionally biased region" description="Low complexity" evidence="1">
    <location>
        <begin position="460"/>
        <end position="477"/>
    </location>
</feature>
<organism evidence="3 4">
    <name type="scientific">Candidatus Dormiibacter inghamiae</name>
    <dbReference type="NCBI Taxonomy" id="3127013"/>
    <lineage>
        <taxon>Bacteria</taxon>
        <taxon>Bacillati</taxon>
        <taxon>Candidatus Dormiibacterota</taxon>
        <taxon>Candidatus Dormibacteria</taxon>
        <taxon>Candidatus Dormibacterales</taxon>
        <taxon>Candidatus Dormibacteraceae</taxon>
        <taxon>Candidatus Dormiibacter</taxon>
    </lineage>
</organism>
<evidence type="ECO:0000256" key="1">
    <source>
        <dbReference type="SAM" id="MobiDB-lite"/>
    </source>
</evidence>
<dbReference type="PANTHER" id="PTHR30121">
    <property type="entry name" value="UNCHARACTERIZED PROTEIN YJGR-RELATED"/>
    <property type="match status" value="1"/>
</dbReference>
<dbReference type="AlphaFoldDB" id="A0A934NEQ3"/>
<dbReference type="InterPro" id="IPR027417">
    <property type="entry name" value="P-loop_NTPase"/>
</dbReference>